<dbReference type="SUPFAM" id="SSF51230">
    <property type="entry name" value="Single hybrid motif"/>
    <property type="match status" value="1"/>
</dbReference>
<feature type="compositionally biased region" description="Basic and acidic residues" evidence="2">
    <location>
        <begin position="29"/>
        <end position="57"/>
    </location>
</feature>
<dbReference type="AlphaFoldDB" id="A0AAF0CCL8"/>
<dbReference type="KEGG" id="tvd:SG34_014530"/>
<protein>
    <submittedName>
        <fullName evidence="6">Efflux RND transporter periplasmic adaptor subunit</fullName>
    </submittedName>
</protein>
<dbReference type="GO" id="GO:0060003">
    <property type="term" value="P:copper ion export"/>
    <property type="evidence" value="ECO:0007669"/>
    <property type="project" value="TreeGrafter"/>
</dbReference>
<evidence type="ECO:0000256" key="2">
    <source>
        <dbReference type="SAM" id="MobiDB-lite"/>
    </source>
</evidence>
<dbReference type="GO" id="GO:0015679">
    <property type="term" value="P:plasma membrane copper ion transport"/>
    <property type="evidence" value="ECO:0007669"/>
    <property type="project" value="TreeGrafter"/>
</dbReference>
<evidence type="ECO:0000259" key="4">
    <source>
        <dbReference type="Pfam" id="PF25973"/>
    </source>
</evidence>
<dbReference type="Pfam" id="PF25975">
    <property type="entry name" value="CzcB_C"/>
    <property type="match status" value="1"/>
</dbReference>
<feature type="domain" description="CzcB-like barrel-sandwich hybrid" evidence="4">
    <location>
        <begin position="101"/>
        <end position="171"/>
    </location>
</feature>
<keyword evidence="1" id="KW-0813">Transport</keyword>
<evidence type="ECO:0000259" key="5">
    <source>
        <dbReference type="Pfam" id="PF25975"/>
    </source>
</evidence>
<evidence type="ECO:0000256" key="3">
    <source>
        <dbReference type="SAM" id="SignalP"/>
    </source>
</evidence>
<reference evidence="6 7" key="2">
    <citation type="journal article" date="2022" name="Mar. Drugs">
        <title>Bioassay-Guided Fractionation Leads to the Detection of Cholic Acid Generated by the Rare Thalassomonas sp.</title>
        <authorList>
            <person name="Pheiffer F."/>
            <person name="Schneider Y.K."/>
            <person name="Hansen E.H."/>
            <person name="Andersen J.H."/>
            <person name="Isaksson J."/>
            <person name="Busche T."/>
            <person name="R C."/>
            <person name="Kalinowski J."/>
            <person name="Zyl L.V."/>
            <person name="Trindade M."/>
        </authorList>
    </citation>
    <scope>NUCLEOTIDE SEQUENCE [LARGE SCALE GENOMIC DNA]</scope>
    <source>
        <strain evidence="6 7">XOM25</strain>
    </source>
</reference>
<dbReference type="RefSeq" id="WP_053046969.1">
    <property type="nucleotide sequence ID" value="NZ_CP059733.1"/>
</dbReference>
<dbReference type="Gene3D" id="2.40.420.20">
    <property type="match status" value="1"/>
</dbReference>
<proteinExistence type="predicted"/>
<dbReference type="InterPro" id="IPR051909">
    <property type="entry name" value="MFP_Cation_Efflux"/>
</dbReference>
<keyword evidence="7" id="KW-1185">Reference proteome</keyword>
<dbReference type="PANTHER" id="PTHR30097">
    <property type="entry name" value="CATION EFFLUX SYSTEM PROTEIN CUSB"/>
    <property type="match status" value="1"/>
</dbReference>
<dbReference type="Proteomes" id="UP000032352">
    <property type="component" value="Chromosome"/>
</dbReference>
<evidence type="ECO:0000313" key="7">
    <source>
        <dbReference type="Proteomes" id="UP000032352"/>
    </source>
</evidence>
<accession>A0AAF0CCL8</accession>
<name>A0AAF0CCL8_9GAMM</name>
<feature type="domain" description="CzcB-like C-terminal circularly permuted SH3-like" evidence="5">
    <location>
        <begin position="254"/>
        <end position="313"/>
    </location>
</feature>
<dbReference type="Gene3D" id="2.40.50.100">
    <property type="match status" value="1"/>
</dbReference>
<dbReference type="InterPro" id="IPR058647">
    <property type="entry name" value="BSH_CzcB-like"/>
</dbReference>
<dbReference type="Pfam" id="PF25973">
    <property type="entry name" value="BSH_CzcB"/>
    <property type="match status" value="1"/>
</dbReference>
<keyword evidence="3" id="KW-0732">Signal</keyword>
<gene>
    <name evidence="6" type="ORF">SG34_014530</name>
</gene>
<feature type="region of interest" description="Disordered" evidence="2">
    <location>
        <begin position="27"/>
        <end position="57"/>
    </location>
</feature>
<dbReference type="GO" id="GO:0030313">
    <property type="term" value="C:cell envelope"/>
    <property type="evidence" value="ECO:0007669"/>
    <property type="project" value="TreeGrafter"/>
</dbReference>
<dbReference type="InterPro" id="IPR011053">
    <property type="entry name" value="Single_hybrid_motif"/>
</dbReference>
<feature type="signal peptide" evidence="3">
    <location>
        <begin position="1"/>
        <end position="26"/>
    </location>
</feature>
<evidence type="ECO:0000256" key="1">
    <source>
        <dbReference type="ARBA" id="ARBA00022448"/>
    </source>
</evidence>
<dbReference type="PANTHER" id="PTHR30097:SF4">
    <property type="entry name" value="SLR6042 PROTEIN"/>
    <property type="match status" value="1"/>
</dbReference>
<sequence>MKPIRYLLISLSLGALVAALPGKTYASGDDSHGHSKEHGSEHKDEHGDGHSDGHDAEEGHVELSPAFAGQAGIKTALATGGVITQTITVYGKTVVEPSRVSRLKARFPGVITELKANIGDKVNAGEALAQIESSDSLTRYTLTAPTSGIVVTRNANPGELADEQVLLTVADHSKLWVEYQVFPGQAQGITSGQTVTVASEYRQAESVIKHLLPGQQGQAFRIARVPLDNSQGLWSSGLLLSGAVVVNEQAFPLVVANRAIQEIEGEQVVFVEHENGFQTRPLVLGESDGKNTRVISGLHTGERYVVENSYLFKAELKKSSAGHHH</sequence>
<dbReference type="EMBL" id="CP059733">
    <property type="protein sequence ID" value="WDE07995.1"/>
    <property type="molecule type" value="Genomic_DNA"/>
</dbReference>
<organism evidence="6 7">
    <name type="scientific">Thalassomonas viridans</name>
    <dbReference type="NCBI Taxonomy" id="137584"/>
    <lineage>
        <taxon>Bacteria</taxon>
        <taxon>Pseudomonadati</taxon>
        <taxon>Pseudomonadota</taxon>
        <taxon>Gammaproteobacteria</taxon>
        <taxon>Alteromonadales</taxon>
        <taxon>Colwelliaceae</taxon>
        <taxon>Thalassomonas</taxon>
    </lineage>
</organism>
<dbReference type="InterPro" id="IPR058649">
    <property type="entry name" value="CzcB_C"/>
</dbReference>
<reference evidence="6 7" key="1">
    <citation type="journal article" date="2015" name="Genome Announc.">
        <title>Draft Genome Sequences of Marine Isolates of Thalassomonas viridans and Thalassomonas actiniarum.</title>
        <authorList>
            <person name="Olonade I."/>
            <person name="van Zyl L.J."/>
            <person name="Trindade M."/>
        </authorList>
    </citation>
    <scope>NUCLEOTIDE SEQUENCE [LARGE SCALE GENOMIC DNA]</scope>
    <source>
        <strain evidence="6 7">XOM25</strain>
    </source>
</reference>
<evidence type="ECO:0000313" key="6">
    <source>
        <dbReference type="EMBL" id="WDE07995.1"/>
    </source>
</evidence>
<feature type="chain" id="PRO_5042230763" evidence="3">
    <location>
        <begin position="27"/>
        <end position="325"/>
    </location>
</feature>